<feature type="transmembrane region" description="Helical" evidence="10">
    <location>
        <begin position="137"/>
        <end position="156"/>
    </location>
</feature>
<gene>
    <name evidence="12" type="ORF">SeLEV6574_g02577</name>
</gene>
<keyword evidence="5 8" id="KW-0406">Ion transport</keyword>
<evidence type="ECO:0000256" key="2">
    <source>
        <dbReference type="ARBA" id="ARBA00022448"/>
    </source>
</evidence>
<dbReference type="Pfam" id="PF07885">
    <property type="entry name" value="Ion_trans_2"/>
    <property type="match status" value="2"/>
</dbReference>
<dbReference type="InterPro" id="IPR003280">
    <property type="entry name" value="2pore_dom_K_chnl"/>
</dbReference>
<organism evidence="12 13">
    <name type="scientific">Synchytrium endobioticum</name>
    <dbReference type="NCBI Taxonomy" id="286115"/>
    <lineage>
        <taxon>Eukaryota</taxon>
        <taxon>Fungi</taxon>
        <taxon>Fungi incertae sedis</taxon>
        <taxon>Chytridiomycota</taxon>
        <taxon>Chytridiomycota incertae sedis</taxon>
        <taxon>Chytridiomycetes</taxon>
        <taxon>Synchytriales</taxon>
        <taxon>Synchytriaceae</taxon>
        <taxon>Synchytrium</taxon>
    </lineage>
</organism>
<comment type="caution">
    <text evidence="12">The sequence shown here is derived from an EMBL/GenBank/DDBJ whole genome shotgun (WGS) entry which is preliminary data.</text>
</comment>
<dbReference type="GO" id="GO:0022841">
    <property type="term" value="F:potassium ion leak channel activity"/>
    <property type="evidence" value="ECO:0007669"/>
    <property type="project" value="TreeGrafter"/>
</dbReference>
<dbReference type="PANTHER" id="PTHR11003:SF291">
    <property type="entry name" value="IP11374P"/>
    <property type="match status" value="1"/>
</dbReference>
<dbReference type="GO" id="GO:0015271">
    <property type="term" value="F:outward rectifier potassium channel activity"/>
    <property type="evidence" value="ECO:0007669"/>
    <property type="project" value="TreeGrafter"/>
</dbReference>
<feature type="transmembrane region" description="Helical" evidence="10">
    <location>
        <begin position="67"/>
        <end position="89"/>
    </location>
</feature>
<proteinExistence type="inferred from homology"/>
<feature type="transmembrane region" description="Helical" evidence="10">
    <location>
        <begin position="101"/>
        <end position="125"/>
    </location>
</feature>
<evidence type="ECO:0000256" key="6">
    <source>
        <dbReference type="ARBA" id="ARBA00023136"/>
    </source>
</evidence>
<keyword evidence="4 10" id="KW-1133">Transmembrane helix</keyword>
<evidence type="ECO:0000313" key="12">
    <source>
        <dbReference type="EMBL" id="TPX47576.1"/>
    </source>
</evidence>
<comment type="similarity">
    <text evidence="8">Belongs to the two pore domain potassium channel (TC 1.A.1.8) family.</text>
</comment>
<comment type="subcellular location">
    <subcellularLocation>
        <location evidence="1">Membrane</location>
        <topology evidence="1">Multi-pass membrane protein</topology>
    </subcellularLocation>
</comment>
<evidence type="ECO:0000256" key="5">
    <source>
        <dbReference type="ARBA" id="ARBA00023065"/>
    </source>
</evidence>
<dbReference type="SUPFAM" id="SSF81324">
    <property type="entry name" value="Voltage-gated potassium channels"/>
    <property type="match status" value="2"/>
</dbReference>
<dbReference type="AlphaFoldDB" id="A0A507D7Y8"/>
<feature type="region of interest" description="Disordered" evidence="9">
    <location>
        <begin position="607"/>
        <end position="641"/>
    </location>
</feature>
<dbReference type="InterPro" id="IPR013099">
    <property type="entry name" value="K_chnl_dom"/>
</dbReference>
<evidence type="ECO:0000256" key="10">
    <source>
        <dbReference type="SAM" id="Phobius"/>
    </source>
</evidence>
<feature type="transmembrane region" description="Helical" evidence="10">
    <location>
        <begin position="234"/>
        <end position="254"/>
    </location>
</feature>
<feature type="domain" description="Potassium channel" evidence="11">
    <location>
        <begin position="188"/>
        <end position="255"/>
    </location>
</feature>
<feature type="region of interest" description="Disordered" evidence="9">
    <location>
        <begin position="703"/>
        <end position="764"/>
    </location>
</feature>
<feature type="compositionally biased region" description="Basic and acidic residues" evidence="9">
    <location>
        <begin position="724"/>
        <end position="745"/>
    </location>
</feature>
<feature type="transmembrane region" description="Helical" evidence="10">
    <location>
        <begin position="180"/>
        <end position="201"/>
    </location>
</feature>
<evidence type="ECO:0000256" key="9">
    <source>
        <dbReference type="SAM" id="MobiDB-lite"/>
    </source>
</evidence>
<feature type="compositionally biased region" description="Polar residues" evidence="9">
    <location>
        <begin position="626"/>
        <end position="636"/>
    </location>
</feature>
<feature type="transmembrane region" description="Helical" evidence="10">
    <location>
        <begin position="545"/>
        <end position="564"/>
    </location>
</feature>
<evidence type="ECO:0000313" key="13">
    <source>
        <dbReference type="Proteomes" id="UP000320475"/>
    </source>
</evidence>
<sequence length="764" mass="85310">MAYRFANFIPLIEGLLVPTTLLLNVQSLGTPTWLAFEDDDAHLLSSSTMSWHTTSNAKQYLETRSPAVLTLEFISMAFGILANTSLFVRMLEKKIKWTTRLAGIGSLLQGFFGLLVVGLFVAQTAPLSDKYHYTEGLFYALASCCLSLVNGGLFIYQRHLHRNQIYEHIMYELSIPQRQLVLAAICTYSYVIMGALLYGFMEGWMFDDAVYWCVVTLTTIGFGDLTPQTWEGKLLLPLFAGCGIALVGTIIYSLRVVVLEITTLHLASRFVRHFGMDHDKSHHASPELPSDSAHGTYHDNSIHGQLGIASLPTPVVRRQSYGGPPLLDRLSTSYEPPQSILVGMRSGSLDSSRPLLEAVMAEPLLHAEEDVKIPEVSDTTPLLLQAPPTPGATTDDTIIHAAYDTHNFELSGAKQLLSRQQSNERSRMKKLRFPRSFTSSDVENGRLNTNSRAMVISRGTHLPRLTLIAGNEVKRRQVVEMTRATFQKQIRWATAAVIGNLLLFGAVFATLEDWQFLDGVYFCFVALTTIGYGDVTPKTDRAKSLFIWYIFVGIACVTYLGSMIGERFQDSWTVEISKIERRTDRYEKKAELKKRYRASVMASRKNRANGHYKPLTSEKKTRRKSTSPTSQPSNTDFLIPVTLDATGPGPISISQATPTLTRMPSMSMASAPARGIVRIDRRTSWDSQTAAFLLSRSMGSDRFMKRVGHDDDDDDTSSEDEDSDHYRECEQHSDHETYSDSDGDHGQFFTTEEDELAASSSSAR</sequence>
<dbReference type="PANTHER" id="PTHR11003">
    <property type="entry name" value="POTASSIUM CHANNEL, SUBFAMILY K"/>
    <property type="match status" value="1"/>
</dbReference>
<feature type="compositionally biased region" description="Acidic residues" evidence="9">
    <location>
        <begin position="710"/>
        <end position="723"/>
    </location>
</feature>
<evidence type="ECO:0000256" key="7">
    <source>
        <dbReference type="ARBA" id="ARBA00023303"/>
    </source>
</evidence>
<keyword evidence="7 8" id="KW-0407">Ion channel</keyword>
<feature type="domain" description="Potassium channel" evidence="11">
    <location>
        <begin position="498"/>
        <end position="569"/>
    </location>
</feature>
<evidence type="ECO:0000256" key="1">
    <source>
        <dbReference type="ARBA" id="ARBA00004141"/>
    </source>
</evidence>
<dbReference type="PRINTS" id="PR01333">
    <property type="entry name" value="2POREKCHANEL"/>
</dbReference>
<keyword evidence="3 8" id="KW-0812">Transmembrane</keyword>
<keyword evidence="6 10" id="KW-0472">Membrane</keyword>
<dbReference type="GO" id="GO:0005886">
    <property type="term" value="C:plasma membrane"/>
    <property type="evidence" value="ECO:0007669"/>
    <property type="project" value="TreeGrafter"/>
</dbReference>
<evidence type="ECO:0000259" key="11">
    <source>
        <dbReference type="Pfam" id="PF07885"/>
    </source>
</evidence>
<name>A0A507D7Y8_9FUNG</name>
<keyword evidence="2 8" id="KW-0813">Transport</keyword>
<accession>A0A507D7Y8</accession>
<dbReference type="Proteomes" id="UP000320475">
    <property type="component" value="Unassembled WGS sequence"/>
</dbReference>
<evidence type="ECO:0000256" key="4">
    <source>
        <dbReference type="ARBA" id="ARBA00022989"/>
    </source>
</evidence>
<protein>
    <recommendedName>
        <fullName evidence="11">Potassium channel domain-containing protein</fullName>
    </recommendedName>
</protein>
<evidence type="ECO:0000256" key="8">
    <source>
        <dbReference type="RuleBase" id="RU003857"/>
    </source>
</evidence>
<reference evidence="12 13" key="1">
    <citation type="journal article" date="2019" name="Sci. Rep.">
        <title>Comparative genomics of chytrid fungi reveal insights into the obligate biotrophic and pathogenic lifestyle of Synchytrium endobioticum.</title>
        <authorList>
            <person name="van de Vossenberg B.T.L.H."/>
            <person name="Warris S."/>
            <person name="Nguyen H.D.T."/>
            <person name="van Gent-Pelzer M.P.E."/>
            <person name="Joly D.L."/>
            <person name="van de Geest H.C."/>
            <person name="Bonants P.J.M."/>
            <person name="Smith D.S."/>
            <person name="Levesque C.A."/>
            <person name="van der Lee T.A.J."/>
        </authorList>
    </citation>
    <scope>NUCLEOTIDE SEQUENCE [LARGE SCALE GENOMIC DNA]</scope>
    <source>
        <strain evidence="12 13">LEV6574</strain>
    </source>
</reference>
<feature type="transmembrane region" description="Helical" evidence="10">
    <location>
        <begin position="490"/>
        <end position="508"/>
    </location>
</feature>
<dbReference type="GO" id="GO:0030322">
    <property type="term" value="P:stabilization of membrane potential"/>
    <property type="evidence" value="ECO:0007669"/>
    <property type="project" value="TreeGrafter"/>
</dbReference>
<dbReference type="OrthoDB" id="297496at2759"/>
<dbReference type="EMBL" id="QEAM01000074">
    <property type="protein sequence ID" value="TPX47576.1"/>
    <property type="molecule type" value="Genomic_DNA"/>
</dbReference>
<dbReference type="Gene3D" id="1.10.287.70">
    <property type="match status" value="2"/>
</dbReference>
<feature type="transmembrane region" description="Helical" evidence="10">
    <location>
        <begin position="514"/>
        <end position="533"/>
    </location>
</feature>
<dbReference type="VEuPathDB" id="FungiDB:SeMB42_g02092"/>
<evidence type="ECO:0000256" key="3">
    <source>
        <dbReference type="ARBA" id="ARBA00022692"/>
    </source>
</evidence>